<dbReference type="Proteomes" id="UP000034866">
    <property type="component" value="Chromosome"/>
</dbReference>
<evidence type="ECO:0000313" key="5">
    <source>
        <dbReference type="EMBL" id="AKH63787.1"/>
    </source>
</evidence>
<proteinExistence type="predicted"/>
<dbReference type="Pfam" id="PF13817">
    <property type="entry name" value="DDE_Tnp_IS66_C"/>
    <property type="match status" value="1"/>
</dbReference>
<evidence type="ECO:0000259" key="4">
    <source>
        <dbReference type="Pfam" id="PF13817"/>
    </source>
</evidence>
<evidence type="ECO:0000259" key="1">
    <source>
        <dbReference type="Pfam" id="PF03050"/>
    </source>
</evidence>
<dbReference type="OrthoDB" id="9800877at2"/>
<evidence type="ECO:0000313" key="6">
    <source>
        <dbReference type="Proteomes" id="UP000034866"/>
    </source>
</evidence>
<organism evidence="5 6">
    <name type="scientific">Photorhabdus thracensis</name>
    <dbReference type="NCBI Taxonomy" id="230089"/>
    <lineage>
        <taxon>Bacteria</taxon>
        <taxon>Pseudomonadati</taxon>
        <taxon>Pseudomonadota</taxon>
        <taxon>Gammaproteobacteria</taxon>
        <taxon>Enterobacterales</taxon>
        <taxon>Morganellaceae</taxon>
        <taxon>Photorhabdus</taxon>
    </lineage>
</organism>
<dbReference type="STRING" id="230089.VY86_11035"/>
<reference evidence="6" key="2">
    <citation type="submission" date="2015-03" db="EMBL/GenBank/DDBJ databases">
        <title>Genome sequence of Azospirillum thiophilum strain DSM 21654T.</title>
        <authorList>
            <person name="Kwak Y."/>
            <person name="Shin J.-H."/>
        </authorList>
    </citation>
    <scope>NUCLEOTIDE SEQUENCE [LARGE SCALE GENOMIC DNA]</scope>
    <source>
        <strain evidence="6">DSM 15199</strain>
    </source>
</reference>
<dbReference type="PANTHER" id="PTHR33678:SF1">
    <property type="entry name" value="BLL1576 PROTEIN"/>
    <property type="match status" value="1"/>
</dbReference>
<accession>A0A0F7LPL7</accession>
<feature type="domain" description="Transposase IS66 central" evidence="1">
    <location>
        <begin position="168"/>
        <end position="451"/>
    </location>
</feature>
<dbReference type="InterPro" id="IPR039552">
    <property type="entry name" value="IS66_C"/>
</dbReference>
<gene>
    <name evidence="5" type="ORF">VY86_11035</name>
</gene>
<evidence type="ECO:0000259" key="2">
    <source>
        <dbReference type="Pfam" id="PF13005"/>
    </source>
</evidence>
<feature type="domain" description="Transposase TnpC homeodomain" evidence="3">
    <location>
        <begin position="32"/>
        <end position="104"/>
    </location>
</feature>
<dbReference type="AlphaFoldDB" id="A0A0F7LPL7"/>
<dbReference type="EMBL" id="CP011104">
    <property type="protein sequence ID" value="AKH63787.1"/>
    <property type="molecule type" value="Genomic_DNA"/>
</dbReference>
<keyword evidence="6" id="KW-1185">Reference proteome</keyword>
<evidence type="ECO:0000259" key="3">
    <source>
        <dbReference type="Pfam" id="PF13007"/>
    </source>
</evidence>
<dbReference type="NCBIfam" id="NF033517">
    <property type="entry name" value="transpos_IS66"/>
    <property type="match status" value="1"/>
</dbReference>
<reference evidence="5 6" key="1">
    <citation type="journal article" date="2015" name="J. Biotechnol.">
        <title>Complete genome sequence of Photorhabdus temperata subsp. thracensis 39-8(T), an entomopathogenic bacterium for the improved commercial bioinsecticide.</title>
        <authorList>
            <person name="Kwak Y."/>
            <person name="Shin J.H."/>
        </authorList>
    </citation>
    <scope>NUCLEOTIDE SEQUENCE [LARGE SCALE GENOMIC DNA]</scope>
    <source>
        <strain evidence="5 6">DSM 15199</strain>
    </source>
</reference>
<dbReference type="PANTHER" id="PTHR33678">
    <property type="entry name" value="BLL1576 PROTEIN"/>
    <property type="match status" value="1"/>
</dbReference>
<dbReference type="PATRIC" id="fig|230089.6.peg.2447"/>
<sequence>MTLNDLMALDDPGQFRARALALLQQQRDYIHQLEEALKQAQRWRFGAHSETLPAGPKRSQFEEDAETDIAVLETQLSRLHIREDAPASHPKRQPLPATLPREDIRLAPETESCPDCGHALRFLRDEVSERLEYRPATFIVRRYISPQYSCARCQCVHAKAQPAHLIEKGIPEPGLLAQVVVAKYRDHLPLYRQQQIYARSGVTLARSTLSDWVGQVAVALQPLADALKQTLLTSPVLHADETPLPILSPGKGQTQRAYLWTYVTGSETSPAVVYYELHPGRSGRYAQGFLEAWAGGYLVTDDYAGYNALHARADITEAGCWAHARRKFFDQYKASQSSVAKQALDGIRDLYKLERKIKHRPPDKRRQWRQRYARPWLNEFRSWLQTTQAQTAPNSGLRKAIDYTLKRWSALVCYLDDGRVPIDNNRAENAVRGVALGRKNWLFAGSLPAGQRAAMIMSLLETAKANGHEPWVWLRDVLSRLPVWPNNRLNELLPWPENPFS</sequence>
<protein>
    <recommendedName>
        <fullName evidence="7">Transposase</fullName>
    </recommendedName>
</protein>
<dbReference type="InterPro" id="IPR052344">
    <property type="entry name" value="Transposase-related"/>
</dbReference>
<dbReference type="Pfam" id="PF03050">
    <property type="entry name" value="DDE_Tnp_IS66"/>
    <property type="match status" value="1"/>
</dbReference>
<dbReference type="Pfam" id="PF13005">
    <property type="entry name" value="zf-IS66"/>
    <property type="match status" value="1"/>
</dbReference>
<dbReference type="InterPro" id="IPR024474">
    <property type="entry name" value="Znf_dom_IS66"/>
</dbReference>
<name>A0A0F7LPL7_9GAMM</name>
<dbReference type="KEGG" id="ptt:VY86_11035"/>
<dbReference type="RefSeq" id="WP_046974976.1">
    <property type="nucleotide sequence ID" value="NZ_CP011104.1"/>
</dbReference>
<dbReference type="Pfam" id="PF13007">
    <property type="entry name" value="LZ_Tnp_IS66"/>
    <property type="match status" value="1"/>
</dbReference>
<evidence type="ECO:0008006" key="7">
    <source>
        <dbReference type="Google" id="ProtNLM"/>
    </source>
</evidence>
<dbReference type="InterPro" id="IPR024463">
    <property type="entry name" value="Transposase_TnpC_homeodom"/>
</dbReference>
<feature type="domain" description="Transposase IS66 C-terminal" evidence="4">
    <location>
        <begin position="458"/>
        <end position="495"/>
    </location>
</feature>
<dbReference type="InterPro" id="IPR004291">
    <property type="entry name" value="Transposase_IS66_central"/>
</dbReference>
<feature type="domain" description="Transposase IS66 zinc-finger binding" evidence="2">
    <location>
        <begin position="111"/>
        <end position="153"/>
    </location>
</feature>